<dbReference type="SUPFAM" id="SSF55874">
    <property type="entry name" value="ATPase domain of HSP90 chaperone/DNA topoisomerase II/histidine kinase"/>
    <property type="match status" value="1"/>
</dbReference>
<keyword evidence="1" id="KW-0808">Transferase</keyword>
<dbReference type="InterPro" id="IPR011712">
    <property type="entry name" value="Sig_transdc_His_kin_sub3_dim/P"/>
</dbReference>
<dbReference type="RefSeq" id="WP_301217177.1">
    <property type="nucleotide sequence ID" value="NZ_JAROCB010000002.1"/>
</dbReference>
<accession>A0ABT8IWN7</accession>
<dbReference type="CDD" id="cd16917">
    <property type="entry name" value="HATPase_UhpB-NarQ-NarX-like"/>
    <property type="match status" value="1"/>
</dbReference>
<dbReference type="Gene3D" id="3.30.450.40">
    <property type="match status" value="2"/>
</dbReference>
<evidence type="ECO:0000259" key="4">
    <source>
        <dbReference type="SMART" id="SM00065"/>
    </source>
</evidence>
<evidence type="ECO:0000256" key="2">
    <source>
        <dbReference type="ARBA" id="ARBA00022777"/>
    </source>
</evidence>
<dbReference type="Proteomes" id="UP001174210">
    <property type="component" value="Unassembled WGS sequence"/>
</dbReference>
<dbReference type="EMBL" id="JAROCB010000002">
    <property type="protein sequence ID" value="MDN4596806.1"/>
    <property type="molecule type" value="Genomic_DNA"/>
</dbReference>
<keyword evidence="3" id="KW-0902">Two-component regulatory system</keyword>
<evidence type="ECO:0000313" key="6">
    <source>
        <dbReference type="Proteomes" id="UP001174210"/>
    </source>
</evidence>
<comment type="caution">
    <text evidence="5">The sequence shown here is derived from an EMBL/GenBank/DDBJ whole genome shotgun (WGS) entry which is preliminary data.</text>
</comment>
<feature type="domain" description="GAF" evidence="4">
    <location>
        <begin position="53"/>
        <end position="199"/>
    </location>
</feature>
<dbReference type="Gene3D" id="3.30.565.10">
    <property type="entry name" value="Histidine kinase-like ATPase, C-terminal domain"/>
    <property type="match status" value="1"/>
</dbReference>
<dbReference type="InterPro" id="IPR003018">
    <property type="entry name" value="GAF"/>
</dbReference>
<dbReference type="InterPro" id="IPR050482">
    <property type="entry name" value="Sensor_HK_TwoCompSys"/>
</dbReference>
<dbReference type="InterPro" id="IPR029016">
    <property type="entry name" value="GAF-like_dom_sf"/>
</dbReference>
<evidence type="ECO:0000313" key="5">
    <source>
        <dbReference type="EMBL" id="MDN4596806.1"/>
    </source>
</evidence>
<reference evidence="5" key="1">
    <citation type="submission" date="2023-03" db="EMBL/GenBank/DDBJ databases">
        <title>MT1 and MT2 Draft Genomes of Novel Species.</title>
        <authorList>
            <person name="Venkateswaran K."/>
        </authorList>
    </citation>
    <scope>NUCLEOTIDE SEQUENCE</scope>
    <source>
        <strain evidence="5">F6_8S_P_1A</strain>
    </source>
</reference>
<dbReference type="InterPro" id="IPR036890">
    <property type="entry name" value="HATPase_C_sf"/>
</dbReference>
<keyword evidence="2" id="KW-0418">Kinase</keyword>
<gene>
    <name evidence="5" type="ORF">P5G59_06625</name>
</gene>
<feature type="domain" description="GAF" evidence="4">
    <location>
        <begin position="219"/>
        <end position="358"/>
    </location>
</feature>
<proteinExistence type="predicted"/>
<dbReference type="SMART" id="SM00065">
    <property type="entry name" value="GAF"/>
    <property type="match status" value="2"/>
</dbReference>
<evidence type="ECO:0000256" key="3">
    <source>
        <dbReference type="ARBA" id="ARBA00023012"/>
    </source>
</evidence>
<dbReference type="PANTHER" id="PTHR24421">
    <property type="entry name" value="NITRATE/NITRITE SENSOR PROTEIN NARX-RELATED"/>
    <property type="match status" value="1"/>
</dbReference>
<dbReference type="PANTHER" id="PTHR24421:SF56">
    <property type="entry name" value="OXYGEN SENSOR HISTIDINE KINASE RESPONSE REGULATOR DOST"/>
    <property type="match status" value="1"/>
</dbReference>
<dbReference type="SUPFAM" id="SSF55781">
    <property type="entry name" value="GAF domain-like"/>
    <property type="match status" value="2"/>
</dbReference>
<sequence>MAGDEPITFPDAPRAELDNALSQLVEQANRVLQTQGRLRTLMRANSAVVSHLELPTVLRTIVEAAVDLVGAHYGALGVIAETGGLEQFIHVGMPQADVERIGHLPEGHGLLGALIDDPRPIRIDSIADDPRSAGFPAHHPPMTAFLGVPITVRDTVYGNLYLTDPESGGFSEDDEQLVRSLAATAGFAIDNARLYAESSARQAWTASAAEMTASVLGGEAPDALGELIGRISALVGARAAFVVQLDPEEPAARVTTVADDDRALAEAAVEVDQVRSALEGAQPLRLDALRVATEVAGWPPGPALVAPFALADDRPAALVVVRPTGAPRFSAFELERATGLARQASLALELAAARADRQRALLLEERARIARDLHDHVIQQLFGAGLELQSVESMLGPGALADRVDGAVASIDQAIAEIRTAIFALSHQHNGADSLRHRVLDIVREVGGGLPAPATVSFSGPVDVVSEPGLADDIAAFVREGLTNVVRHAGATSASVSVAASGDEILVVIADDGHGIGDTTRRSGLGNLDERAKRRGGALTVDSGADGTRLGLSVPVPTTRGTI</sequence>
<keyword evidence="6" id="KW-1185">Reference proteome</keyword>
<protein>
    <submittedName>
        <fullName evidence="5">GAF domain-containing protein</fullName>
    </submittedName>
</protein>
<dbReference type="Pfam" id="PF13185">
    <property type="entry name" value="GAF_2"/>
    <property type="match status" value="1"/>
</dbReference>
<name>A0ABT8IWN7_9MICO</name>
<dbReference type="Gene3D" id="1.20.5.1930">
    <property type="match status" value="1"/>
</dbReference>
<organism evidence="5 6">
    <name type="scientific">Leifsonia virtsii</name>
    <dbReference type="NCBI Taxonomy" id="3035915"/>
    <lineage>
        <taxon>Bacteria</taxon>
        <taxon>Bacillati</taxon>
        <taxon>Actinomycetota</taxon>
        <taxon>Actinomycetes</taxon>
        <taxon>Micrococcales</taxon>
        <taxon>Microbacteriaceae</taxon>
        <taxon>Leifsonia</taxon>
    </lineage>
</organism>
<evidence type="ECO:0000256" key="1">
    <source>
        <dbReference type="ARBA" id="ARBA00022679"/>
    </source>
</evidence>
<dbReference type="Pfam" id="PF07730">
    <property type="entry name" value="HisKA_3"/>
    <property type="match status" value="1"/>
</dbReference>